<evidence type="ECO:0000313" key="3">
    <source>
        <dbReference type="Proteomes" id="UP001501285"/>
    </source>
</evidence>
<dbReference type="EMBL" id="BAAANB010000007">
    <property type="protein sequence ID" value="GAA2027564.1"/>
    <property type="molecule type" value="Genomic_DNA"/>
</dbReference>
<feature type="signal peptide" evidence="1">
    <location>
        <begin position="1"/>
        <end position="21"/>
    </location>
</feature>
<comment type="caution">
    <text evidence="2">The sequence shown here is derived from an EMBL/GenBank/DDBJ whole genome shotgun (WGS) entry which is preliminary data.</text>
</comment>
<keyword evidence="3" id="KW-1185">Reference proteome</keyword>
<dbReference type="RefSeq" id="WP_343989897.1">
    <property type="nucleotide sequence ID" value="NZ_BAAANB010000007.1"/>
</dbReference>
<accession>A0ABN2U487</accession>
<feature type="chain" id="PRO_5047473970" description="Secreted protein" evidence="1">
    <location>
        <begin position="22"/>
        <end position="65"/>
    </location>
</feature>
<evidence type="ECO:0008006" key="4">
    <source>
        <dbReference type="Google" id="ProtNLM"/>
    </source>
</evidence>
<protein>
    <recommendedName>
        <fullName evidence="4">Secreted protein</fullName>
    </recommendedName>
</protein>
<gene>
    <name evidence="2" type="ORF">GCM10009740_16580</name>
</gene>
<keyword evidence="1" id="KW-0732">Signal</keyword>
<name>A0ABN2U487_9MICO</name>
<organism evidence="2 3">
    <name type="scientific">Terrabacter terrae</name>
    <dbReference type="NCBI Taxonomy" id="318434"/>
    <lineage>
        <taxon>Bacteria</taxon>
        <taxon>Bacillati</taxon>
        <taxon>Actinomycetota</taxon>
        <taxon>Actinomycetes</taxon>
        <taxon>Micrococcales</taxon>
        <taxon>Intrasporangiaceae</taxon>
        <taxon>Terrabacter</taxon>
    </lineage>
</organism>
<evidence type="ECO:0000256" key="1">
    <source>
        <dbReference type="SAM" id="SignalP"/>
    </source>
</evidence>
<reference evidence="2 3" key="1">
    <citation type="journal article" date="2019" name="Int. J. Syst. Evol. Microbiol.">
        <title>The Global Catalogue of Microorganisms (GCM) 10K type strain sequencing project: providing services to taxonomists for standard genome sequencing and annotation.</title>
        <authorList>
            <consortium name="The Broad Institute Genomics Platform"/>
            <consortium name="The Broad Institute Genome Sequencing Center for Infectious Disease"/>
            <person name="Wu L."/>
            <person name="Ma J."/>
        </authorList>
    </citation>
    <scope>NUCLEOTIDE SEQUENCE [LARGE SCALE GENOMIC DNA]</scope>
    <source>
        <strain evidence="2 3">JCM 14283</strain>
    </source>
</reference>
<sequence length="65" mass="6825">MLLLFFGVVATLVVCPDASTAAPMTAGTLWRANEAASVVSVDTMVVSSRKRVSRPVGRACSGRAW</sequence>
<proteinExistence type="predicted"/>
<dbReference type="Proteomes" id="UP001501285">
    <property type="component" value="Unassembled WGS sequence"/>
</dbReference>
<evidence type="ECO:0000313" key="2">
    <source>
        <dbReference type="EMBL" id="GAA2027564.1"/>
    </source>
</evidence>